<dbReference type="Gene3D" id="3.40.50.300">
    <property type="entry name" value="P-loop containing nucleotide triphosphate hydrolases"/>
    <property type="match status" value="2"/>
</dbReference>
<dbReference type="Pfam" id="PF00005">
    <property type="entry name" value="ABC_tran"/>
    <property type="match status" value="2"/>
</dbReference>
<dbReference type="InterPro" id="IPR003439">
    <property type="entry name" value="ABC_transporter-like_ATP-bd"/>
</dbReference>
<organism evidence="6 7">
    <name type="scientific">Tessaracoccus antarcticus</name>
    <dbReference type="NCBI Taxonomy" id="2479848"/>
    <lineage>
        <taxon>Bacteria</taxon>
        <taxon>Bacillati</taxon>
        <taxon>Actinomycetota</taxon>
        <taxon>Actinomycetes</taxon>
        <taxon>Propionibacteriales</taxon>
        <taxon>Propionibacteriaceae</taxon>
        <taxon>Tessaracoccus</taxon>
    </lineage>
</organism>
<dbReference type="GO" id="GO:0005524">
    <property type="term" value="F:ATP binding"/>
    <property type="evidence" value="ECO:0007669"/>
    <property type="project" value="UniProtKB-KW"/>
</dbReference>
<keyword evidence="2" id="KW-0547">Nucleotide-binding</keyword>
<gene>
    <name evidence="6" type="ORF">EAX62_11300</name>
</gene>
<dbReference type="SMART" id="SM00382">
    <property type="entry name" value="AAA"/>
    <property type="match status" value="2"/>
</dbReference>
<feature type="domain" description="ABC transporter" evidence="5">
    <location>
        <begin position="7"/>
        <end position="242"/>
    </location>
</feature>
<evidence type="ECO:0000256" key="3">
    <source>
        <dbReference type="ARBA" id="ARBA00022840"/>
    </source>
</evidence>
<dbReference type="Proteomes" id="UP000275256">
    <property type="component" value="Unassembled WGS sequence"/>
</dbReference>
<accession>A0A3M0G3I1</accession>
<keyword evidence="3 6" id="KW-0067">ATP-binding</keyword>
<keyword evidence="1" id="KW-0677">Repeat</keyword>
<dbReference type="SUPFAM" id="SSF52540">
    <property type="entry name" value="P-loop containing nucleoside triphosphate hydrolases"/>
    <property type="match status" value="2"/>
</dbReference>
<dbReference type="PROSITE" id="PS50893">
    <property type="entry name" value="ABC_TRANSPORTER_2"/>
    <property type="match status" value="2"/>
</dbReference>
<feature type="domain" description="ABC transporter" evidence="5">
    <location>
        <begin position="324"/>
        <end position="532"/>
    </location>
</feature>
<reference evidence="6 7" key="1">
    <citation type="submission" date="2018-10" db="EMBL/GenBank/DDBJ databases">
        <title>Tessaracoccus antarcticuss sp. nov., isolated from sediment.</title>
        <authorList>
            <person name="Zhou L.Y."/>
            <person name="Du Z.J."/>
        </authorList>
    </citation>
    <scope>NUCLEOTIDE SEQUENCE [LARGE SCALE GENOMIC DNA]</scope>
    <source>
        <strain evidence="6 7">JDX10</strain>
    </source>
</reference>
<feature type="compositionally biased region" description="Basic and acidic residues" evidence="4">
    <location>
        <begin position="239"/>
        <end position="263"/>
    </location>
</feature>
<proteinExistence type="predicted"/>
<name>A0A3M0G3I1_9ACTN</name>
<sequence length="533" mass="57259">MPAHHSITLSDVVVTFGDGPPVLEDVTCTLPTGRVGVVGRNGAGKSSLLRLITSELSPTSGSIDVPGEVGTVPQDLLQRPDETVAEILGVDAICRAIRAIAGGSTEGADYDAVGSDWDIEARATALVARRVPSLAVANALDRRAATLSGGELMLVALARLELSRAAISVMDEPTNNLDAGARKRLYDAVEGWNGTLLIVSHDVELLRRMETIVEVHGGQLRVFGGNYDLYLEQVAGEQEAAHHTVRSAEDKLRAEKRDRDHMQKAMASRARQNRSTFTRVAGGPRLSDPTAKRSAEARRAGEVKGAAQRVQAAKGQVAEAESALRDDDHIRVDIIDPHTAAGRRLAELVGTNQGIQITGGKRWGLVGDNGVGKTSLLRSMLQPGEPSRSPAHGELFTSRVGYLDQNLMLDDDATILDNVRQSAPTRLPHDIRAQLARFLVRGDMVERFVGDLSGGERFRVALARILLAHPVPELLILDEPTNNLDLASIDQLVDGVQAYRGALLVVSHDVDLLERLVLDEVVRLGADGSLHVT</sequence>
<evidence type="ECO:0000259" key="5">
    <source>
        <dbReference type="PROSITE" id="PS50893"/>
    </source>
</evidence>
<feature type="compositionally biased region" description="Basic and acidic residues" evidence="4">
    <location>
        <begin position="290"/>
        <end position="302"/>
    </location>
</feature>
<dbReference type="AlphaFoldDB" id="A0A3M0G3I1"/>
<dbReference type="InterPro" id="IPR027417">
    <property type="entry name" value="P-loop_NTPase"/>
</dbReference>
<evidence type="ECO:0000256" key="2">
    <source>
        <dbReference type="ARBA" id="ARBA00022741"/>
    </source>
</evidence>
<dbReference type="PANTHER" id="PTHR19211">
    <property type="entry name" value="ATP-BINDING TRANSPORT PROTEIN-RELATED"/>
    <property type="match status" value="1"/>
</dbReference>
<comment type="caution">
    <text evidence="6">The sequence shown here is derived from an EMBL/GenBank/DDBJ whole genome shotgun (WGS) entry which is preliminary data.</text>
</comment>
<dbReference type="PANTHER" id="PTHR19211:SF6">
    <property type="entry name" value="BLL7188 PROTEIN"/>
    <property type="match status" value="1"/>
</dbReference>
<protein>
    <submittedName>
        <fullName evidence="6">ABC transporter ATP-binding protein</fullName>
    </submittedName>
</protein>
<keyword evidence="7" id="KW-1185">Reference proteome</keyword>
<evidence type="ECO:0000256" key="4">
    <source>
        <dbReference type="SAM" id="MobiDB-lite"/>
    </source>
</evidence>
<dbReference type="InterPro" id="IPR050611">
    <property type="entry name" value="ABCF"/>
</dbReference>
<dbReference type="GO" id="GO:0016887">
    <property type="term" value="F:ATP hydrolysis activity"/>
    <property type="evidence" value="ECO:0007669"/>
    <property type="project" value="InterPro"/>
</dbReference>
<dbReference type="OrthoDB" id="5592724at2"/>
<feature type="region of interest" description="Disordered" evidence="4">
    <location>
        <begin position="238"/>
        <end position="305"/>
    </location>
</feature>
<evidence type="ECO:0000313" key="7">
    <source>
        <dbReference type="Proteomes" id="UP000275256"/>
    </source>
</evidence>
<dbReference type="EMBL" id="REFW01000003">
    <property type="protein sequence ID" value="RMB58717.1"/>
    <property type="molecule type" value="Genomic_DNA"/>
</dbReference>
<dbReference type="RefSeq" id="WP_121901838.1">
    <property type="nucleotide sequence ID" value="NZ_REFW01000003.1"/>
</dbReference>
<dbReference type="InterPro" id="IPR003593">
    <property type="entry name" value="AAA+_ATPase"/>
</dbReference>
<evidence type="ECO:0000256" key="1">
    <source>
        <dbReference type="ARBA" id="ARBA00022737"/>
    </source>
</evidence>
<evidence type="ECO:0000313" key="6">
    <source>
        <dbReference type="EMBL" id="RMB58717.1"/>
    </source>
</evidence>